<gene>
    <name evidence="1" type="ORF">K458DRAFT_194590</name>
</gene>
<dbReference type="EMBL" id="MU005640">
    <property type="protein sequence ID" value="KAF2676080.1"/>
    <property type="molecule type" value="Genomic_DNA"/>
</dbReference>
<dbReference type="AlphaFoldDB" id="A0A6G1IDH1"/>
<accession>A0A6G1IDH1</accession>
<name>A0A6G1IDH1_9PLEO</name>
<keyword evidence="2" id="KW-1185">Reference proteome</keyword>
<sequence>MANNAGKQCVWRDVEAGDFVRGNRSQLYAERRKRATSVRQKVIPVAGVTQRASTPELSLYNRYLLLHVWRRRFGWANRVVVLSGEDSLPTESCRMLPLVRYFELLGRFGSEASGEHRNTRLMESWMEGVLVVDFNRHIQRRVRSLPKKRLIHDSTGQIPTCDVQHR</sequence>
<evidence type="ECO:0000313" key="2">
    <source>
        <dbReference type="Proteomes" id="UP000799291"/>
    </source>
</evidence>
<proteinExistence type="predicted"/>
<organism evidence="1 2">
    <name type="scientific">Lentithecium fluviatile CBS 122367</name>
    <dbReference type="NCBI Taxonomy" id="1168545"/>
    <lineage>
        <taxon>Eukaryota</taxon>
        <taxon>Fungi</taxon>
        <taxon>Dikarya</taxon>
        <taxon>Ascomycota</taxon>
        <taxon>Pezizomycotina</taxon>
        <taxon>Dothideomycetes</taxon>
        <taxon>Pleosporomycetidae</taxon>
        <taxon>Pleosporales</taxon>
        <taxon>Massarineae</taxon>
        <taxon>Lentitheciaceae</taxon>
        <taxon>Lentithecium</taxon>
    </lineage>
</organism>
<dbReference type="Proteomes" id="UP000799291">
    <property type="component" value="Unassembled WGS sequence"/>
</dbReference>
<evidence type="ECO:0000313" key="1">
    <source>
        <dbReference type="EMBL" id="KAF2676080.1"/>
    </source>
</evidence>
<protein>
    <submittedName>
        <fullName evidence="1">Uncharacterized protein</fullName>
    </submittedName>
</protein>
<reference evidence="1" key="1">
    <citation type="journal article" date="2020" name="Stud. Mycol.">
        <title>101 Dothideomycetes genomes: a test case for predicting lifestyles and emergence of pathogens.</title>
        <authorList>
            <person name="Haridas S."/>
            <person name="Albert R."/>
            <person name="Binder M."/>
            <person name="Bloem J."/>
            <person name="Labutti K."/>
            <person name="Salamov A."/>
            <person name="Andreopoulos B."/>
            <person name="Baker S."/>
            <person name="Barry K."/>
            <person name="Bills G."/>
            <person name="Bluhm B."/>
            <person name="Cannon C."/>
            <person name="Castanera R."/>
            <person name="Culley D."/>
            <person name="Daum C."/>
            <person name="Ezra D."/>
            <person name="Gonzalez J."/>
            <person name="Henrissat B."/>
            <person name="Kuo A."/>
            <person name="Liang C."/>
            <person name="Lipzen A."/>
            <person name="Lutzoni F."/>
            <person name="Magnuson J."/>
            <person name="Mondo S."/>
            <person name="Nolan M."/>
            <person name="Ohm R."/>
            <person name="Pangilinan J."/>
            <person name="Park H.-J."/>
            <person name="Ramirez L."/>
            <person name="Alfaro M."/>
            <person name="Sun H."/>
            <person name="Tritt A."/>
            <person name="Yoshinaga Y."/>
            <person name="Zwiers L.-H."/>
            <person name="Turgeon B."/>
            <person name="Goodwin S."/>
            <person name="Spatafora J."/>
            <person name="Crous P."/>
            <person name="Grigoriev I."/>
        </authorList>
    </citation>
    <scope>NUCLEOTIDE SEQUENCE</scope>
    <source>
        <strain evidence="1">CBS 122367</strain>
    </source>
</reference>